<evidence type="ECO:0000313" key="3">
    <source>
        <dbReference type="EMBL" id="OVE82924.1"/>
    </source>
</evidence>
<sequence>MAEQVESHDENDTDELTGSVDEVPDDKTVEWGEVQWVGLFGLISSYFVFSGSIALFQYLDWIGIAPMIASAVEPLPEAVIGILGVISLFVNFVLMGLLLWNAEFVKNWLEENTTL</sequence>
<keyword evidence="2" id="KW-0472">Membrane</keyword>
<evidence type="ECO:0000256" key="2">
    <source>
        <dbReference type="SAM" id="Phobius"/>
    </source>
</evidence>
<evidence type="ECO:0000256" key="1">
    <source>
        <dbReference type="SAM" id="MobiDB-lite"/>
    </source>
</evidence>
<comment type="caution">
    <text evidence="3">The sequence shown here is derived from an EMBL/GenBank/DDBJ whole genome shotgun (WGS) entry which is preliminary data.</text>
</comment>
<name>A0A202E3Z4_9EURY</name>
<feature type="transmembrane region" description="Helical" evidence="2">
    <location>
        <begin position="36"/>
        <end position="59"/>
    </location>
</feature>
<organism evidence="3 4">
    <name type="scientific">Natronolimnobius baerhuensis</name>
    <dbReference type="NCBI Taxonomy" id="253108"/>
    <lineage>
        <taxon>Archaea</taxon>
        <taxon>Methanobacteriati</taxon>
        <taxon>Methanobacteriota</taxon>
        <taxon>Stenosarchaea group</taxon>
        <taxon>Halobacteria</taxon>
        <taxon>Halobacteriales</taxon>
        <taxon>Natrialbaceae</taxon>
        <taxon>Natronolimnobius</taxon>
    </lineage>
</organism>
<feature type="region of interest" description="Disordered" evidence="1">
    <location>
        <begin position="1"/>
        <end position="24"/>
    </location>
</feature>
<feature type="compositionally biased region" description="Basic and acidic residues" evidence="1">
    <location>
        <begin position="1"/>
        <end position="10"/>
    </location>
</feature>
<reference evidence="3 4" key="1">
    <citation type="submission" date="2017-02" db="EMBL/GenBank/DDBJ databases">
        <title>Natronthermophilus aegyptiacus gen. nov.,sp. nov., an aerobic, extremely halophilic alkalithermophilic archaeon isolated from the athalassohaline Wadi An Natrun, Egypt.</title>
        <authorList>
            <person name="Zhao B."/>
        </authorList>
    </citation>
    <scope>NUCLEOTIDE SEQUENCE [LARGE SCALE GENOMIC DNA]</scope>
    <source>
        <strain evidence="3 4">CGMCC 1.3597</strain>
    </source>
</reference>
<dbReference type="EMBL" id="MWPH01000005">
    <property type="protein sequence ID" value="OVE82924.1"/>
    <property type="molecule type" value="Genomic_DNA"/>
</dbReference>
<feature type="transmembrane region" description="Helical" evidence="2">
    <location>
        <begin position="79"/>
        <end position="100"/>
    </location>
</feature>
<gene>
    <name evidence="3" type="ORF">B2G88_18195</name>
</gene>
<keyword evidence="4" id="KW-1185">Reference proteome</keyword>
<dbReference type="OrthoDB" id="382643at2157"/>
<keyword evidence="2" id="KW-1133">Transmembrane helix</keyword>
<keyword evidence="2" id="KW-0812">Transmembrane</keyword>
<dbReference type="Proteomes" id="UP000196084">
    <property type="component" value="Unassembled WGS sequence"/>
</dbReference>
<dbReference type="RefSeq" id="WP_054861988.1">
    <property type="nucleotide sequence ID" value="NZ_MWPH01000005.1"/>
</dbReference>
<protein>
    <submittedName>
        <fullName evidence="3">Uncharacterized protein</fullName>
    </submittedName>
</protein>
<evidence type="ECO:0000313" key="4">
    <source>
        <dbReference type="Proteomes" id="UP000196084"/>
    </source>
</evidence>
<proteinExistence type="predicted"/>
<accession>A0A202E3Z4</accession>
<dbReference type="AlphaFoldDB" id="A0A202E3Z4"/>